<sequence length="154" mass="17933">MFKLQNQFKIINICLLVFLGLLFINNNYQVMAMGNKNSSNNSEISNDKEYALYVKAELAIQSELTILKLNNEKKSELSHKQKCITTEINKYNKRKNNNRLSEQPESSRQNISSAINDDENELSDDELQPMNLMKRNYKCPIDKSESSKKNDYKK</sequence>
<gene>
    <name evidence="3" type="ORF">RP166_2350</name>
</gene>
<proteinExistence type="predicted"/>
<dbReference type="InterPro" id="IPR021970">
    <property type="entry name" value="SVM_signal"/>
</dbReference>
<reference evidence="3 4" key="1">
    <citation type="submission" date="2020-06" db="EMBL/GenBank/DDBJ databases">
        <title>Complete genome sequence of Candidatus Phytoplasma asteris RP166.</title>
        <authorList>
            <person name="Cho S.-T."/>
            <person name="Zwolinska A."/>
            <person name="Huang W."/>
            <person name="Wouters R."/>
            <person name="Hogenhout S.A."/>
            <person name="Kuo C.-H."/>
        </authorList>
    </citation>
    <scope>NUCLEOTIDE SEQUENCE [LARGE SCALE GENOMIC DNA]</scope>
    <source>
        <strain evidence="3">RP166</strain>
    </source>
</reference>
<dbReference type="KEGG" id="rphy:RP166_2350"/>
<feature type="compositionally biased region" description="Basic and acidic residues" evidence="1">
    <location>
        <begin position="140"/>
        <end position="154"/>
    </location>
</feature>
<feature type="compositionally biased region" description="Polar residues" evidence="1">
    <location>
        <begin position="100"/>
        <end position="115"/>
    </location>
</feature>
<feature type="region of interest" description="Disordered" evidence="1">
    <location>
        <begin position="93"/>
        <end position="154"/>
    </location>
</feature>
<organism evidence="3 4">
    <name type="scientific">Rapeseed phyllody phytoplasma</name>
    <dbReference type="NCBI Taxonomy" id="2490543"/>
    <lineage>
        <taxon>Bacteria</taxon>
        <taxon>Bacillati</taxon>
        <taxon>Mycoplasmatota</taxon>
        <taxon>Mollicutes</taxon>
        <taxon>Acholeplasmatales</taxon>
        <taxon>Acholeplasmataceae</taxon>
        <taxon>Candidatus Phytoplasma</taxon>
        <taxon>16SrI (Aster yellows group)</taxon>
    </lineage>
</organism>
<evidence type="ECO:0000313" key="4">
    <source>
        <dbReference type="Proteomes" id="UP000509122"/>
    </source>
</evidence>
<dbReference type="Proteomes" id="UP000509122">
    <property type="component" value="Chromosome"/>
</dbReference>
<dbReference type="AlphaFoldDB" id="A0A859IA66"/>
<feature type="compositionally biased region" description="Acidic residues" evidence="1">
    <location>
        <begin position="116"/>
        <end position="127"/>
    </location>
</feature>
<dbReference type="Pfam" id="PF12113">
    <property type="entry name" value="SVM_signal"/>
    <property type="match status" value="1"/>
</dbReference>
<accession>A0A859IA66</accession>
<evidence type="ECO:0000259" key="2">
    <source>
        <dbReference type="Pfam" id="PF12113"/>
    </source>
</evidence>
<evidence type="ECO:0000256" key="1">
    <source>
        <dbReference type="SAM" id="MobiDB-lite"/>
    </source>
</evidence>
<evidence type="ECO:0000313" key="3">
    <source>
        <dbReference type="EMBL" id="QKX95232.1"/>
    </source>
</evidence>
<protein>
    <submittedName>
        <fullName evidence="3">Putative secreted protein, SAP67-like</fullName>
    </submittedName>
</protein>
<dbReference type="EMBL" id="CP055264">
    <property type="protein sequence ID" value="QKX95232.1"/>
    <property type="molecule type" value="Genomic_DNA"/>
</dbReference>
<feature type="domain" description="Sequence-variable mosaic (SVM) signal sequence" evidence="2">
    <location>
        <begin position="1"/>
        <end position="33"/>
    </location>
</feature>
<name>A0A859IA66_9MOLU</name>